<gene>
    <name evidence="2" type="ORF">OHU69_44385</name>
</gene>
<organism evidence="2">
    <name type="scientific">Streptomyces sp. NBC_00119</name>
    <dbReference type="NCBI Taxonomy" id="2975659"/>
    <lineage>
        <taxon>Bacteria</taxon>
        <taxon>Bacillati</taxon>
        <taxon>Actinomycetota</taxon>
        <taxon>Actinomycetes</taxon>
        <taxon>Kitasatosporales</taxon>
        <taxon>Streptomycetaceae</taxon>
        <taxon>Streptomyces</taxon>
    </lineage>
</organism>
<accession>A0AAU1UHP6</accession>
<evidence type="ECO:0000313" key="2">
    <source>
        <dbReference type="EMBL" id="WTS17458.1"/>
    </source>
</evidence>
<evidence type="ECO:0000256" key="1">
    <source>
        <dbReference type="SAM" id="MobiDB-lite"/>
    </source>
</evidence>
<protein>
    <submittedName>
        <fullName evidence="2">Uncharacterized protein</fullName>
    </submittedName>
</protein>
<dbReference type="EMBL" id="CP108195">
    <property type="protein sequence ID" value="WTS17458.1"/>
    <property type="molecule type" value="Genomic_DNA"/>
</dbReference>
<proteinExistence type="predicted"/>
<feature type="compositionally biased region" description="Basic and acidic residues" evidence="1">
    <location>
        <begin position="1"/>
        <end position="14"/>
    </location>
</feature>
<feature type="region of interest" description="Disordered" evidence="1">
    <location>
        <begin position="1"/>
        <end position="35"/>
    </location>
</feature>
<reference evidence="2" key="1">
    <citation type="submission" date="2022-10" db="EMBL/GenBank/DDBJ databases">
        <title>The complete genomes of actinobacterial strains from the NBC collection.</title>
        <authorList>
            <person name="Joergensen T.S."/>
            <person name="Alvarez Arevalo M."/>
            <person name="Sterndorff E.B."/>
            <person name="Faurdal D."/>
            <person name="Vuksanovic O."/>
            <person name="Mourched A.-S."/>
            <person name="Charusanti P."/>
            <person name="Shaw S."/>
            <person name="Blin K."/>
            <person name="Weber T."/>
        </authorList>
    </citation>
    <scope>NUCLEOTIDE SEQUENCE</scope>
    <source>
        <strain evidence="2">NBC_00119</strain>
    </source>
</reference>
<dbReference type="AlphaFoldDB" id="A0AAU1UHP6"/>
<sequence length="49" mass="5225">MLDFRSVDQAHRVLGDQQQKAGGESQPLGSPTGMLGMATEYAKGGNLYL</sequence>
<name>A0AAU1UHP6_9ACTN</name>